<evidence type="ECO:0000256" key="4">
    <source>
        <dbReference type="ARBA" id="ARBA00022692"/>
    </source>
</evidence>
<evidence type="ECO:0000313" key="10">
    <source>
        <dbReference type="Proteomes" id="UP000325577"/>
    </source>
</evidence>
<keyword evidence="4" id="KW-0812">Transmembrane</keyword>
<evidence type="ECO:0000256" key="7">
    <source>
        <dbReference type="ARBA" id="ARBA00023315"/>
    </source>
</evidence>
<keyword evidence="6" id="KW-0472">Membrane</keyword>
<evidence type="ECO:0000313" key="9">
    <source>
        <dbReference type="EMBL" id="KAA8529540.1"/>
    </source>
</evidence>
<organism evidence="9 10">
    <name type="scientific">Nyssa sinensis</name>
    <dbReference type="NCBI Taxonomy" id="561372"/>
    <lineage>
        <taxon>Eukaryota</taxon>
        <taxon>Viridiplantae</taxon>
        <taxon>Streptophyta</taxon>
        <taxon>Embryophyta</taxon>
        <taxon>Tracheophyta</taxon>
        <taxon>Spermatophyta</taxon>
        <taxon>Magnoliopsida</taxon>
        <taxon>eudicotyledons</taxon>
        <taxon>Gunneridae</taxon>
        <taxon>Pentapetalae</taxon>
        <taxon>asterids</taxon>
        <taxon>Cornales</taxon>
        <taxon>Nyssaceae</taxon>
        <taxon>Nyssa</taxon>
    </lineage>
</organism>
<dbReference type="GO" id="GO:0090447">
    <property type="term" value="F:glycerol-3-phosphate 2-O-acyltransferase activity"/>
    <property type="evidence" value="ECO:0007669"/>
    <property type="project" value="TreeGrafter"/>
</dbReference>
<dbReference type="AlphaFoldDB" id="A0A5J5AG32"/>
<sequence>MAMVNRMNMFHGTTTSGWKGMDPFYFFMNPIPTYEAQFLSKLPLELTCTVGKISHEVANYKQMMIGATLSYECTMFTRKDKYKALARNDGTVVEKPQLKPNKVFSMCGKRCVLMANPRVMVEGFLKDLLGVDLVLGMEIGSYKGRETGFVNKPGMLVGKKKVDALKKAFGDSQPEIGFGDRHTDFPVHVFSMCGKRCVLTANPRVMVERCLKIFLRVDLVLGTEIGSYKGRAIGFVNKPRVLVGKKKAFGDIQPEIGLGDRHTDFPFMTLCKE</sequence>
<dbReference type="InterPro" id="IPR056462">
    <property type="entry name" value="HAD_RAM2/GPAT1-8"/>
</dbReference>
<keyword evidence="7" id="KW-0012">Acyltransferase</keyword>
<proteinExistence type="inferred from homology"/>
<evidence type="ECO:0000256" key="5">
    <source>
        <dbReference type="ARBA" id="ARBA00022989"/>
    </source>
</evidence>
<reference evidence="9 10" key="1">
    <citation type="submission" date="2019-09" db="EMBL/GenBank/DDBJ databases">
        <title>A chromosome-level genome assembly of the Chinese tupelo Nyssa sinensis.</title>
        <authorList>
            <person name="Yang X."/>
            <person name="Kang M."/>
            <person name="Yang Y."/>
            <person name="Xiong H."/>
            <person name="Wang M."/>
            <person name="Zhang Z."/>
            <person name="Wang Z."/>
            <person name="Wu H."/>
            <person name="Ma T."/>
            <person name="Liu J."/>
            <person name="Xi Z."/>
        </authorList>
    </citation>
    <scope>NUCLEOTIDE SEQUENCE [LARGE SCALE GENOMIC DNA]</scope>
    <source>
        <strain evidence="9">J267</strain>
        <tissue evidence="9">Leaf</tissue>
    </source>
</reference>
<gene>
    <name evidence="9" type="ORF">F0562_033661</name>
</gene>
<evidence type="ECO:0000256" key="6">
    <source>
        <dbReference type="ARBA" id="ARBA00023136"/>
    </source>
</evidence>
<dbReference type="Pfam" id="PF23270">
    <property type="entry name" value="HAD_RAM2_N"/>
    <property type="match status" value="1"/>
</dbReference>
<keyword evidence="5" id="KW-1133">Transmembrane helix</keyword>
<evidence type="ECO:0000256" key="1">
    <source>
        <dbReference type="ARBA" id="ARBA00004370"/>
    </source>
</evidence>
<protein>
    <recommendedName>
        <fullName evidence="8">Glycerol-3-phosphate acyltransferase RAM2/GPAT1-8 HAD-like domain-containing protein</fullName>
    </recommendedName>
</protein>
<accession>A0A5J5AG32</accession>
<evidence type="ECO:0000256" key="3">
    <source>
        <dbReference type="ARBA" id="ARBA00022679"/>
    </source>
</evidence>
<feature type="domain" description="Glycerol-3-phosphate acyltransferase RAM2/GPAT1-8 HAD-like" evidence="8">
    <location>
        <begin position="101"/>
        <end position="193"/>
    </location>
</feature>
<keyword evidence="3" id="KW-0808">Transferase</keyword>
<dbReference type="PANTHER" id="PTHR15486">
    <property type="entry name" value="ANCIENT UBIQUITOUS PROTEIN"/>
    <property type="match status" value="1"/>
</dbReference>
<dbReference type="GO" id="GO:0010143">
    <property type="term" value="P:cutin biosynthetic process"/>
    <property type="evidence" value="ECO:0007669"/>
    <property type="project" value="TreeGrafter"/>
</dbReference>
<comment type="similarity">
    <text evidence="2">Belongs to the GPAT/DAPAT family.</text>
</comment>
<evidence type="ECO:0000259" key="8">
    <source>
        <dbReference type="Pfam" id="PF23270"/>
    </source>
</evidence>
<dbReference type="GO" id="GO:0016791">
    <property type="term" value="F:phosphatase activity"/>
    <property type="evidence" value="ECO:0007669"/>
    <property type="project" value="TreeGrafter"/>
</dbReference>
<evidence type="ECO:0000256" key="2">
    <source>
        <dbReference type="ARBA" id="ARBA00007937"/>
    </source>
</evidence>
<keyword evidence="10" id="KW-1185">Reference proteome</keyword>
<comment type="subcellular location">
    <subcellularLocation>
        <location evidence="1">Membrane</location>
    </subcellularLocation>
</comment>
<dbReference type="GO" id="GO:0016020">
    <property type="term" value="C:membrane"/>
    <property type="evidence" value="ECO:0007669"/>
    <property type="project" value="UniProtKB-SubCell"/>
</dbReference>
<dbReference type="OrthoDB" id="1854593at2759"/>
<dbReference type="PANTHER" id="PTHR15486:SF96">
    <property type="entry name" value="LIPID DROPLET-REGULATING VLDL ASSEMBLY FACTOR AUP1"/>
    <property type="match status" value="1"/>
</dbReference>
<name>A0A5J5AG32_9ASTE</name>
<dbReference type="EMBL" id="CM018044">
    <property type="protein sequence ID" value="KAA8529540.1"/>
    <property type="molecule type" value="Genomic_DNA"/>
</dbReference>
<dbReference type="Proteomes" id="UP000325577">
    <property type="component" value="Linkage Group LG20"/>
</dbReference>